<reference evidence="1" key="1">
    <citation type="submission" date="2022-02" db="EMBL/GenBank/DDBJ databases">
        <title>Polaribacter sp. MSW13, isolated from seawater.</title>
        <authorList>
            <person name="Kristyanto S."/>
            <person name="Jung J."/>
            <person name="Jeon C.O."/>
        </authorList>
    </citation>
    <scope>NUCLEOTIDE SEQUENCE</scope>
    <source>
        <strain evidence="1">MSW13</strain>
    </source>
</reference>
<protein>
    <submittedName>
        <fullName evidence="1">SPOR domain-containing protein</fullName>
    </submittedName>
</protein>
<name>A0A9X2ALE3_9FLAO</name>
<dbReference type="AlphaFoldDB" id="A0A9X2ALE3"/>
<dbReference type="RefSeq" id="WP_242176851.1">
    <property type="nucleotide sequence ID" value="NZ_JAKQYM010000001.1"/>
</dbReference>
<comment type="caution">
    <text evidence="1">The sequence shown here is derived from an EMBL/GenBank/DDBJ whole genome shotgun (WGS) entry which is preliminary data.</text>
</comment>
<accession>A0A9X2ALE3</accession>
<evidence type="ECO:0000313" key="2">
    <source>
        <dbReference type="Proteomes" id="UP001139369"/>
    </source>
</evidence>
<gene>
    <name evidence="1" type="ORF">MC378_01030</name>
</gene>
<sequence>MKKYLLLFVLIIASCGKKEIKKETVKQENPIVKDTVVKSVTEIEEVPKLFFTVQIAALKSTNATFNNIKDIQIYKEENLTKYRLGMFSTYKEARTYRTSLLDIYPDAFVQALKSNKPIHIKEALK</sequence>
<dbReference type="EMBL" id="JAKQYM010000001">
    <property type="protein sequence ID" value="MCI2227729.1"/>
    <property type="molecule type" value="Genomic_DNA"/>
</dbReference>
<evidence type="ECO:0000313" key="1">
    <source>
        <dbReference type="EMBL" id="MCI2227729.1"/>
    </source>
</evidence>
<organism evidence="1 2">
    <name type="scientific">Polaribacter marinus</name>
    <dbReference type="NCBI Taxonomy" id="2916838"/>
    <lineage>
        <taxon>Bacteria</taxon>
        <taxon>Pseudomonadati</taxon>
        <taxon>Bacteroidota</taxon>
        <taxon>Flavobacteriia</taxon>
        <taxon>Flavobacteriales</taxon>
        <taxon>Flavobacteriaceae</taxon>
    </lineage>
</organism>
<keyword evidence="2" id="KW-1185">Reference proteome</keyword>
<dbReference type="PROSITE" id="PS51257">
    <property type="entry name" value="PROKAR_LIPOPROTEIN"/>
    <property type="match status" value="1"/>
</dbReference>
<dbReference type="Proteomes" id="UP001139369">
    <property type="component" value="Unassembled WGS sequence"/>
</dbReference>
<proteinExistence type="predicted"/>